<dbReference type="PhylomeDB" id="B0WF28"/>
<organism>
    <name type="scientific">Culex quinquefasciatus</name>
    <name type="common">Southern house mosquito</name>
    <name type="synonym">Culex pungens</name>
    <dbReference type="NCBI Taxonomy" id="7176"/>
    <lineage>
        <taxon>Eukaryota</taxon>
        <taxon>Metazoa</taxon>
        <taxon>Ecdysozoa</taxon>
        <taxon>Arthropoda</taxon>
        <taxon>Hexapoda</taxon>
        <taxon>Insecta</taxon>
        <taxon>Pterygota</taxon>
        <taxon>Neoptera</taxon>
        <taxon>Endopterygota</taxon>
        <taxon>Diptera</taxon>
        <taxon>Nematocera</taxon>
        <taxon>Culicoidea</taxon>
        <taxon>Culicidae</taxon>
        <taxon>Culicinae</taxon>
        <taxon>Culicini</taxon>
        <taxon>Culex</taxon>
        <taxon>Culex</taxon>
    </lineage>
</organism>
<keyword evidence="1" id="KW-0479">Metal-binding</keyword>
<protein>
    <recommendedName>
        <fullName evidence="5">FLYWCH-type domain-containing protein</fullName>
    </recommendedName>
</protein>
<gene>
    <name evidence="6" type="ORF">CpipJ_CPIJ005999</name>
</gene>
<dbReference type="InParanoid" id="B0WF28"/>
<feature type="domain" description="FLYWCH-type" evidence="5">
    <location>
        <begin position="337"/>
        <end position="389"/>
    </location>
</feature>
<dbReference type="Gene3D" id="2.20.25.240">
    <property type="match status" value="2"/>
</dbReference>
<evidence type="ECO:0000256" key="4">
    <source>
        <dbReference type="SAM" id="SignalP"/>
    </source>
</evidence>
<evidence type="ECO:0000259" key="5">
    <source>
        <dbReference type="Pfam" id="PF04500"/>
    </source>
</evidence>
<evidence type="ECO:0000256" key="1">
    <source>
        <dbReference type="ARBA" id="ARBA00022723"/>
    </source>
</evidence>
<dbReference type="GO" id="GO:0008270">
    <property type="term" value="F:zinc ion binding"/>
    <property type="evidence" value="ECO:0007669"/>
    <property type="project" value="UniProtKB-KW"/>
</dbReference>
<dbReference type="VEuPathDB" id="VectorBase:CQUJHB011267"/>
<evidence type="ECO:0000256" key="2">
    <source>
        <dbReference type="ARBA" id="ARBA00022771"/>
    </source>
</evidence>
<dbReference type="HOGENOM" id="CLU_346692_0_0_1"/>
<dbReference type="InterPro" id="IPR007588">
    <property type="entry name" value="Znf_FLYWCH"/>
</dbReference>
<proteinExistence type="predicted"/>
<sequence length="841" mass="96561">MSYTWRKMRTDFSCMLLLGSVTISELCKLRDCRVKLKIDAKGMLATFGGSIDKHNHMNELDKLMECPEGKGMVQFDGKEQPFWLLYGERQRSQYTRSLIFAGQKYLLQSIRFKGLIGVWKCHHVFRKCTALLRIDPLFEKFEMRGRHNHPPLAQWEIDHALRLRGIRDGSLEAIRTYQRTTSRVAIEKRADQEGYVGNGTHTSKSECANGAEDGVQAKVKDNNVDIYKILQQKDPARNFKVLPLDTGFKVVDEDNYEYCFSTQLEDNSTLWKCAMSQLRNCKAVAQVSLDGRQLTFIERKHNHETRPLELLNYPLGKRVIAGEAVWLLKWFNANHESRRVLYRGYLYTLHEIGKHGIIRWRCLRRQSCAAILLSEGDFRKMEVKGEHTHLGLPQSSMDSLVKDTEPTGRRVQKSVEQPATAQLLPMPIYTTISQQNPEKNYTVKQIKKQLLVVSFDGRDFRFNAKESTGYSQWSCVWSDIRLCKVKLYISPDGKVARLHESDHKHNHSDGDVPAFKLTDGKRTIFDETKNFDLPYYLYTYPADFFPNRGLIYQGQKYTLCRIDRHGHSTWKCPRTCTGYIKVESSLRSIACKNSHQHAALTPQEIKTITGSDQPDLLEGASFPDTPSTSTVPIKKGPLSTHDLLEILSTQDPDRNFQVQIKNRSMKIVQNGFEYYYNLSTAKFTSWKCIYTTVRACRATITLDNSCKSAHLPEIPRHSHSTKPWSLLTFPLGRSTIIDAQTGAEKPFWFRLQPNFLRPIVTIMYEGHRYRLVFLNESGSSSTWGCSSSRRCNVRIFIDGLFKRLRNGNSIHTEPAMSASDQVAWIEEIGTIGGEEAVEQDL</sequence>
<feature type="chain" id="PRO_5002759099" description="FLYWCH-type domain-containing protein" evidence="4">
    <location>
        <begin position="24"/>
        <end position="841"/>
    </location>
</feature>
<evidence type="ECO:0000256" key="3">
    <source>
        <dbReference type="ARBA" id="ARBA00022833"/>
    </source>
</evidence>
<dbReference type="VEuPathDB" id="VectorBase:CPIJ005999"/>
<evidence type="ECO:0000313" key="6">
    <source>
        <dbReference type="EMBL" id="EDS25936.1"/>
    </source>
</evidence>
<keyword evidence="3" id="KW-0862">Zinc</keyword>
<dbReference type="Pfam" id="PF04500">
    <property type="entry name" value="FLYWCH"/>
    <property type="match status" value="1"/>
</dbReference>
<accession>B0WF28</accession>
<dbReference type="VEuPathDB" id="VectorBase:CQUJHB008787"/>
<keyword evidence="2" id="KW-0863">Zinc-finger</keyword>
<name>B0WF28_CULQU</name>
<reference evidence="6" key="1">
    <citation type="submission" date="2007-03" db="EMBL/GenBank/DDBJ databases">
        <title>Annotation of Culex pipiens quinquefasciatus.</title>
        <authorList>
            <consortium name="The Broad Institute Genome Sequencing Platform"/>
            <person name="Atkinson P.W."/>
            <person name="Hemingway J."/>
            <person name="Christensen B.M."/>
            <person name="Higgs S."/>
            <person name="Kodira C."/>
            <person name="Hannick L."/>
            <person name="Megy K."/>
            <person name="O'Leary S."/>
            <person name="Pearson M."/>
            <person name="Haas B.J."/>
            <person name="Mauceli E."/>
            <person name="Wortman J.R."/>
            <person name="Lee N.H."/>
            <person name="Guigo R."/>
            <person name="Stanke M."/>
            <person name="Alvarado L."/>
            <person name="Amedeo P."/>
            <person name="Antoine C.H."/>
            <person name="Arensburger P."/>
            <person name="Bidwell S.L."/>
            <person name="Crawford M."/>
            <person name="Camaro F."/>
            <person name="Devon K."/>
            <person name="Engels R."/>
            <person name="Hammond M."/>
            <person name="Howarth C."/>
            <person name="Koehrsen M."/>
            <person name="Lawson D."/>
            <person name="Montgomery P."/>
            <person name="Nene V."/>
            <person name="Nusbaum C."/>
            <person name="Puiu D."/>
            <person name="Romero-Severson J."/>
            <person name="Severson D.W."/>
            <person name="Shumway M."/>
            <person name="Sisk P."/>
            <person name="Stolte C."/>
            <person name="Zeng Q."/>
            <person name="Eisenstadt E."/>
            <person name="Fraser-Liggett C."/>
            <person name="Strausberg R."/>
            <person name="Galagan J."/>
            <person name="Birren B."/>
            <person name="Collins F.H."/>
        </authorList>
    </citation>
    <scope>NUCLEOTIDE SEQUENCE [LARGE SCALE GENOMIC DNA]</scope>
    <source>
        <strain evidence="6">JHB</strain>
    </source>
</reference>
<feature type="signal peptide" evidence="4">
    <location>
        <begin position="1"/>
        <end position="23"/>
    </location>
</feature>
<dbReference type="EMBL" id="DS231913">
    <property type="protein sequence ID" value="EDS25936.1"/>
    <property type="molecule type" value="Genomic_DNA"/>
</dbReference>
<dbReference type="KEGG" id="cqu:CpipJ_CPIJ005999"/>
<dbReference type="OrthoDB" id="7312725at2759"/>
<keyword evidence="4" id="KW-0732">Signal</keyword>
<dbReference type="AlphaFoldDB" id="B0WF28"/>